<evidence type="ECO:0000256" key="6">
    <source>
        <dbReference type="SAM" id="SignalP"/>
    </source>
</evidence>
<evidence type="ECO:0000256" key="1">
    <source>
        <dbReference type="ARBA" id="ARBA00006722"/>
    </source>
</evidence>
<evidence type="ECO:0000313" key="7">
    <source>
        <dbReference type="EMBL" id="KOM49472.1"/>
    </source>
</evidence>
<dbReference type="Pfam" id="PF07333">
    <property type="entry name" value="SLR1-BP"/>
    <property type="match status" value="1"/>
</dbReference>
<name>A0A0L9V3J9_PHAAN</name>
<evidence type="ECO:0000256" key="5">
    <source>
        <dbReference type="ARBA" id="ARBA00023157"/>
    </source>
</evidence>
<feature type="signal peptide" evidence="6">
    <location>
        <begin position="1"/>
        <end position="24"/>
    </location>
</feature>
<dbReference type="PANTHER" id="PTHR33830">
    <property type="entry name" value="DEFENSIN-LIKE PROTEIN 184-RELATED"/>
    <property type="match status" value="1"/>
</dbReference>
<accession>A0A0L9V3J9</accession>
<feature type="chain" id="PRO_5005596214" description="Knottin scorpion toxin-like domain-containing protein" evidence="6">
    <location>
        <begin position="25"/>
        <end position="75"/>
    </location>
</feature>
<keyword evidence="5" id="KW-1015">Disulfide bond</keyword>
<proteinExistence type="inferred from homology"/>
<organism evidence="7 8">
    <name type="scientific">Phaseolus angularis</name>
    <name type="common">Azuki bean</name>
    <name type="synonym">Vigna angularis</name>
    <dbReference type="NCBI Taxonomy" id="3914"/>
    <lineage>
        <taxon>Eukaryota</taxon>
        <taxon>Viridiplantae</taxon>
        <taxon>Streptophyta</taxon>
        <taxon>Embryophyta</taxon>
        <taxon>Tracheophyta</taxon>
        <taxon>Spermatophyta</taxon>
        <taxon>Magnoliopsida</taxon>
        <taxon>eudicotyledons</taxon>
        <taxon>Gunneridae</taxon>
        <taxon>Pentapetalae</taxon>
        <taxon>rosids</taxon>
        <taxon>fabids</taxon>
        <taxon>Fabales</taxon>
        <taxon>Fabaceae</taxon>
        <taxon>Papilionoideae</taxon>
        <taxon>50 kb inversion clade</taxon>
        <taxon>NPAAA clade</taxon>
        <taxon>indigoferoid/millettioid clade</taxon>
        <taxon>Phaseoleae</taxon>
        <taxon>Vigna</taxon>
    </lineage>
</organism>
<comment type="similarity">
    <text evidence="1">Belongs to the DEFL family.</text>
</comment>
<gene>
    <name evidence="7" type="ORF">LR48_Vigan08g029900</name>
</gene>
<reference evidence="8" key="1">
    <citation type="journal article" date="2015" name="Proc. Natl. Acad. Sci. U.S.A.">
        <title>Genome sequencing of adzuki bean (Vigna angularis) provides insight into high starch and low fat accumulation and domestication.</title>
        <authorList>
            <person name="Yang K."/>
            <person name="Tian Z."/>
            <person name="Chen C."/>
            <person name="Luo L."/>
            <person name="Zhao B."/>
            <person name="Wang Z."/>
            <person name="Yu L."/>
            <person name="Li Y."/>
            <person name="Sun Y."/>
            <person name="Li W."/>
            <person name="Chen Y."/>
            <person name="Li Y."/>
            <person name="Zhang Y."/>
            <person name="Ai D."/>
            <person name="Zhao J."/>
            <person name="Shang C."/>
            <person name="Ma Y."/>
            <person name="Wu B."/>
            <person name="Wang M."/>
            <person name="Gao L."/>
            <person name="Sun D."/>
            <person name="Zhang P."/>
            <person name="Guo F."/>
            <person name="Wang W."/>
            <person name="Li Y."/>
            <person name="Wang J."/>
            <person name="Varshney R.K."/>
            <person name="Wang J."/>
            <person name="Ling H.Q."/>
            <person name="Wan P."/>
        </authorList>
    </citation>
    <scope>NUCLEOTIDE SEQUENCE</scope>
    <source>
        <strain evidence="8">cv. Jingnong 6</strain>
    </source>
</reference>
<dbReference type="Gramene" id="KOM49472">
    <property type="protein sequence ID" value="KOM49472"/>
    <property type="gene ID" value="LR48_Vigan08g029900"/>
</dbReference>
<keyword evidence="6" id="KW-0732">Signal</keyword>
<sequence>MAKISFTLMFTLTLIIAAFSRTSGAMPEKPCILLLNPNYCNLSTCRMECEEQYHGTGYCVDVYPHKCVCAYSCSH</sequence>
<evidence type="ECO:0000256" key="4">
    <source>
        <dbReference type="ARBA" id="ARBA00022821"/>
    </source>
</evidence>
<evidence type="ECO:0000256" key="3">
    <source>
        <dbReference type="ARBA" id="ARBA00022577"/>
    </source>
</evidence>
<dbReference type="GO" id="GO:0050832">
    <property type="term" value="P:defense response to fungus"/>
    <property type="evidence" value="ECO:0007669"/>
    <property type="project" value="UniProtKB-KW"/>
</dbReference>
<dbReference type="EMBL" id="CM003378">
    <property type="protein sequence ID" value="KOM49472.1"/>
    <property type="molecule type" value="Genomic_DNA"/>
</dbReference>
<dbReference type="AlphaFoldDB" id="A0A0L9V3J9"/>
<dbReference type="PANTHER" id="PTHR33830:SF21">
    <property type="entry name" value="DEFENSIN-LIKE PROTEIN 165-RELATED"/>
    <property type="match status" value="1"/>
</dbReference>
<evidence type="ECO:0000313" key="8">
    <source>
        <dbReference type="Proteomes" id="UP000053144"/>
    </source>
</evidence>
<dbReference type="InterPro" id="IPR010851">
    <property type="entry name" value="DEFL"/>
</dbReference>
<dbReference type="OMA" id="ICTCVYN"/>
<evidence type="ECO:0008006" key="9">
    <source>
        <dbReference type="Google" id="ProtNLM"/>
    </source>
</evidence>
<keyword evidence="4" id="KW-0611">Plant defense</keyword>
<evidence type="ECO:0000256" key="2">
    <source>
        <dbReference type="ARBA" id="ARBA00022529"/>
    </source>
</evidence>
<dbReference type="GO" id="GO:0031640">
    <property type="term" value="P:killing of cells of another organism"/>
    <property type="evidence" value="ECO:0007669"/>
    <property type="project" value="UniProtKB-KW"/>
</dbReference>
<keyword evidence="2" id="KW-0929">Antimicrobial</keyword>
<protein>
    <recommendedName>
        <fullName evidence="9">Knottin scorpion toxin-like domain-containing protein</fullName>
    </recommendedName>
</protein>
<dbReference type="Proteomes" id="UP000053144">
    <property type="component" value="Chromosome 8"/>
</dbReference>
<keyword evidence="3" id="KW-0295">Fungicide</keyword>